<organism evidence="1">
    <name type="scientific">Solibacter usitatus (strain Ellin6076)</name>
    <dbReference type="NCBI Taxonomy" id="234267"/>
    <lineage>
        <taxon>Bacteria</taxon>
        <taxon>Pseudomonadati</taxon>
        <taxon>Acidobacteriota</taxon>
        <taxon>Terriglobia</taxon>
        <taxon>Bryobacterales</taxon>
        <taxon>Solibacteraceae</taxon>
        <taxon>Candidatus Solibacter</taxon>
    </lineage>
</organism>
<dbReference type="STRING" id="234267.Acid_7353"/>
<name>Q01Q06_SOLUE</name>
<evidence type="ECO:0000313" key="1">
    <source>
        <dbReference type="EMBL" id="ABJ88264.1"/>
    </source>
</evidence>
<sequence length="174" mass="19714">MKVQYDGDNLHIAAPTLHFLNGKPLERLKDGDVVAYVAQVELWDDARSAVLKQQRGRFVVSYALWEEKFSVTQLGSSPRTVEGLSAAGAEVWCLNQMAIPTLNLEPDRFYWLRFNLRTGNPRDFAAEDQVGISIHRLIEILSRKNAPEIHWGPFEARLRLTDLPRMAGRGSRNG</sequence>
<dbReference type="AlphaFoldDB" id="Q01Q06"/>
<reference evidence="1" key="1">
    <citation type="submission" date="2006-10" db="EMBL/GenBank/DDBJ databases">
        <title>Complete sequence of Solibacter usitatus Ellin6076.</title>
        <authorList>
            <consortium name="US DOE Joint Genome Institute"/>
            <person name="Copeland A."/>
            <person name="Lucas S."/>
            <person name="Lapidus A."/>
            <person name="Barry K."/>
            <person name="Detter J.C."/>
            <person name="Glavina del Rio T."/>
            <person name="Hammon N."/>
            <person name="Israni S."/>
            <person name="Dalin E."/>
            <person name="Tice H."/>
            <person name="Pitluck S."/>
            <person name="Thompson L.S."/>
            <person name="Brettin T."/>
            <person name="Bruce D."/>
            <person name="Han C."/>
            <person name="Tapia R."/>
            <person name="Gilna P."/>
            <person name="Schmutz J."/>
            <person name="Larimer F."/>
            <person name="Land M."/>
            <person name="Hauser L."/>
            <person name="Kyrpides N."/>
            <person name="Mikhailova N."/>
            <person name="Janssen P.H."/>
            <person name="Kuske C.R."/>
            <person name="Richardson P."/>
        </authorList>
    </citation>
    <scope>NUCLEOTIDE SEQUENCE</scope>
    <source>
        <strain evidence="1">Ellin6076</strain>
    </source>
</reference>
<gene>
    <name evidence="1" type="ordered locus">Acid_7353</name>
</gene>
<protein>
    <submittedName>
        <fullName evidence="1">Uncharacterized protein</fullName>
    </submittedName>
</protein>
<accession>Q01Q06</accession>
<dbReference type="InParanoid" id="Q01Q06"/>
<proteinExistence type="predicted"/>
<dbReference type="OrthoDB" id="129573at2"/>
<dbReference type="KEGG" id="sus:Acid_7353"/>
<dbReference type="HOGENOM" id="CLU_1539056_0_0_0"/>
<dbReference type="EMBL" id="CP000473">
    <property type="protein sequence ID" value="ABJ88264.1"/>
    <property type="molecule type" value="Genomic_DNA"/>
</dbReference>